<dbReference type="InterPro" id="IPR011008">
    <property type="entry name" value="Dimeric_a/b-barrel"/>
</dbReference>
<comment type="caution">
    <text evidence="1">The sequence shown here is derived from an EMBL/GenBank/DDBJ whole genome shotgun (WGS) entry which is preliminary data.</text>
</comment>
<sequence>MTRYIVEFRTNPGEGDKAMGLFRQMKEYFKNQHQKTLEVFYQAFGAPGTFQAVMDFESLAQLETLANAIRKDPAYQRLSDEARRVFTADSFSTSVYYQV</sequence>
<dbReference type="EMBL" id="JABBVZ010000122">
    <property type="protein sequence ID" value="NMP24564.1"/>
    <property type="molecule type" value="Genomic_DNA"/>
</dbReference>
<evidence type="ECO:0000313" key="2">
    <source>
        <dbReference type="Proteomes" id="UP000533476"/>
    </source>
</evidence>
<proteinExistence type="predicted"/>
<protein>
    <recommendedName>
        <fullName evidence="3">NIPSNAP domain-containing protein</fullName>
    </recommendedName>
</protein>
<dbReference type="Proteomes" id="UP000533476">
    <property type="component" value="Unassembled WGS sequence"/>
</dbReference>
<evidence type="ECO:0008006" key="3">
    <source>
        <dbReference type="Google" id="ProtNLM"/>
    </source>
</evidence>
<dbReference type="RefSeq" id="WP_169102774.1">
    <property type="nucleotide sequence ID" value="NZ_JABBVZ010000122.1"/>
</dbReference>
<gene>
    <name evidence="1" type="ORF">HIJ39_19820</name>
</gene>
<organism evidence="1 2">
    <name type="scientific">Sulfobacillus harzensis</name>
    <dbReference type="NCBI Taxonomy" id="2729629"/>
    <lineage>
        <taxon>Bacteria</taxon>
        <taxon>Bacillati</taxon>
        <taxon>Bacillota</taxon>
        <taxon>Clostridia</taxon>
        <taxon>Eubacteriales</taxon>
        <taxon>Clostridiales Family XVII. Incertae Sedis</taxon>
        <taxon>Sulfobacillus</taxon>
    </lineage>
</organism>
<dbReference type="AlphaFoldDB" id="A0A7Y0L9W2"/>
<reference evidence="1 2" key="1">
    <citation type="submission" date="2020-04" db="EMBL/GenBank/DDBJ databases">
        <authorList>
            <person name="Zhang R."/>
            <person name="Schippers A."/>
        </authorList>
    </citation>
    <scope>NUCLEOTIDE SEQUENCE [LARGE SCALE GENOMIC DNA]</scope>
    <source>
        <strain evidence="1 2">DSM 109850</strain>
    </source>
</reference>
<accession>A0A7Y0L9W2</accession>
<name>A0A7Y0L9W2_9FIRM</name>
<keyword evidence="2" id="KW-1185">Reference proteome</keyword>
<evidence type="ECO:0000313" key="1">
    <source>
        <dbReference type="EMBL" id="NMP24564.1"/>
    </source>
</evidence>
<dbReference type="SUPFAM" id="SSF54909">
    <property type="entry name" value="Dimeric alpha+beta barrel"/>
    <property type="match status" value="1"/>
</dbReference>
<dbReference type="Gene3D" id="3.30.70.100">
    <property type="match status" value="1"/>
</dbReference>